<dbReference type="AlphaFoldDB" id="A0A914DH31"/>
<protein>
    <submittedName>
        <fullName evidence="3">FERM domain-containing protein</fullName>
    </submittedName>
</protein>
<dbReference type="Proteomes" id="UP000887540">
    <property type="component" value="Unplaced"/>
</dbReference>
<organism evidence="2 3">
    <name type="scientific">Acrobeloides nanus</name>
    <dbReference type="NCBI Taxonomy" id="290746"/>
    <lineage>
        <taxon>Eukaryota</taxon>
        <taxon>Metazoa</taxon>
        <taxon>Ecdysozoa</taxon>
        <taxon>Nematoda</taxon>
        <taxon>Chromadorea</taxon>
        <taxon>Rhabditida</taxon>
        <taxon>Tylenchina</taxon>
        <taxon>Cephalobomorpha</taxon>
        <taxon>Cephaloboidea</taxon>
        <taxon>Cephalobidae</taxon>
        <taxon>Acrobeloides</taxon>
    </lineage>
</organism>
<evidence type="ECO:0000313" key="2">
    <source>
        <dbReference type="Proteomes" id="UP000887540"/>
    </source>
</evidence>
<reference evidence="3" key="1">
    <citation type="submission" date="2022-11" db="UniProtKB">
        <authorList>
            <consortium name="WormBaseParasite"/>
        </authorList>
    </citation>
    <scope>IDENTIFICATION</scope>
</reference>
<dbReference type="WBParaSite" id="ACRNAN_scaffold25047.g29774.t1">
    <property type="protein sequence ID" value="ACRNAN_scaffold25047.g29774.t1"/>
    <property type="gene ID" value="ACRNAN_scaffold25047.g29774"/>
</dbReference>
<accession>A0A914DH31</accession>
<evidence type="ECO:0000259" key="1">
    <source>
        <dbReference type="PROSITE" id="PS50057"/>
    </source>
</evidence>
<keyword evidence="2" id="KW-1185">Reference proteome</keyword>
<dbReference type="InterPro" id="IPR000299">
    <property type="entry name" value="FERM_domain"/>
</dbReference>
<name>A0A914DH31_9BILA</name>
<sequence length="98" mass="11249">MIKHPQFTYTLGEGCNLFIHEQERRGAPDEKIPGSTILLGLTPTEAEAKLLEFASRLSTYDFDPYVVRDAKQNVEITISITYRGIMIYLQNSQIHYLQ</sequence>
<evidence type="ECO:0000313" key="3">
    <source>
        <dbReference type="WBParaSite" id="ACRNAN_scaffold25047.g29774.t1"/>
    </source>
</evidence>
<dbReference type="PROSITE" id="PS50057">
    <property type="entry name" value="FERM_3"/>
    <property type="match status" value="1"/>
</dbReference>
<feature type="domain" description="FERM" evidence="1">
    <location>
        <begin position="1"/>
        <end position="98"/>
    </location>
</feature>
<proteinExistence type="predicted"/>